<dbReference type="AlphaFoldDB" id="A0A381NVE6"/>
<sequence>MKHLFVIFLFLILQSCSESKISLNADEIAQDSLILDSHIDVPYRLWSQHLEGLEIDDISGPTNGDFDFIRARKGGLNVPFFSIYLPASTEEDGTSHKMANDLIDMIEDIVTLYPEKFLLIKSVDDLSSLTNKNIVGIALGMENGAPIEGDLSRVEYYYDRGIRYITLTHSKTNHISDSSYDENIQWHGLSEFGKTLIEEMNRVGLMIDISHVNDEAFYQAIELSQVPVIASHSSLRHFTPGFERNVDDAMLNKLAEKGGVLQINFGSSFISQRPKDYMDLMNNFLELKFGQNRGGVSEEEINEARKEFFSKNKYPYATLDEVLGHFDRVVNLVGVDHVGIGSDYDGVGDTLPIGLKDVSSYPSLIEGFLERGYSREDIDKILGGNLIRVWKEVEEYANRN</sequence>
<dbReference type="PANTHER" id="PTHR10443">
    <property type="entry name" value="MICROSOMAL DIPEPTIDASE"/>
    <property type="match status" value="1"/>
</dbReference>
<dbReference type="GO" id="GO:0006508">
    <property type="term" value="P:proteolysis"/>
    <property type="evidence" value="ECO:0007669"/>
    <property type="project" value="InterPro"/>
</dbReference>
<proteinExistence type="predicted"/>
<dbReference type="GO" id="GO:0070573">
    <property type="term" value="F:metallodipeptidase activity"/>
    <property type="evidence" value="ECO:0007669"/>
    <property type="project" value="InterPro"/>
</dbReference>
<gene>
    <name evidence="1" type="ORF">METZ01_LOCUS11439</name>
</gene>
<dbReference type="Gene3D" id="3.20.20.140">
    <property type="entry name" value="Metal-dependent hydrolases"/>
    <property type="match status" value="1"/>
</dbReference>
<reference evidence="1" key="1">
    <citation type="submission" date="2018-05" db="EMBL/GenBank/DDBJ databases">
        <authorList>
            <person name="Lanie J.A."/>
            <person name="Ng W.-L."/>
            <person name="Kazmierczak K.M."/>
            <person name="Andrzejewski T.M."/>
            <person name="Davidsen T.M."/>
            <person name="Wayne K.J."/>
            <person name="Tettelin H."/>
            <person name="Glass J.I."/>
            <person name="Rusch D."/>
            <person name="Podicherti R."/>
            <person name="Tsui H.-C.T."/>
            <person name="Winkler M.E."/>
        </authorList>
    </citation>
    <scope>NUCLEOTIDE SEQUENCE</scope>
</reference>
<dbReference type="PROSITE" id="PS51257">
    <property type="entry name" value="PROKAR_LIPOPROTEIN"/>
    <property type="match status" value="1"/>
</dbReference>
<dbReference type="SUPFAM" id="SSF51556">
    <property type="entry name" value="Metallo-dependent hydrolases"/>
    <property type="match status" value="1"/>
</dbReference>
<dbReference type="InterPro" id="IPR032466">
    <property type="entry name" value="Metal_Hydrolase"/>
</dbReference>
<dbReference type="PANTHER" id="PTHR10443:SF12">
    <property type="entry name" value="DIPEPTIDASE"/>
    <property type="match status" value="1"/>
</dbReference>
<name>A0A381NVE6_9ZZZZ</name>
<evidence type="ECO:0008006" key="2">
    <source>
        <dbReference type="Google" id="ProtNLM"/>
    </source>
</evidence>
<protein>
    <recommendedName>
        <fullName evidence="2">Peptidase M19</fullName>
    </recommendedName>
</protein>
<dbReference type="Pfam" id="PF01244">
    <property type="entry name" value="Peptidase_M19"/>
    <property type="match status" value="1"/>
</dbReference>
<organism evidence="1">
    <name type="scientific">marine metagenome</name>
    <dbReference type="NCBI Taxonomy" id="408172"/>
    <lineage>
        <taxon>unclassified sequences</taxon>
        <taxon>metagenomes</taxon>
        <taxon>ecological metagenomes</taxon>
    </lineage>
</organism>
<accession>A0A381NVE6</accession>
<dbReference type="PROSITE" id="PS51365">
    <property type="entry name" value="RENAL_DIPEPTIDASE_2"/>
    <property type="match status" value="1"/>
</dbReference>
<evidence type="ECO:0000313" key="1">
    <source>
        <dbReference type="EMBL" id="SUZ58585.1"/>
    </source>
</evidence>
<dbReference type="EMBL" id="UINC01000629">
    <property type="protein sequence ID" value="SUZ58585.1"/>
    <property type="molecule type" value="Genomic_DNA"/>
</dbReference>
<dbReference type="InterPro" id="IPR008257">
    <property type="entry name" value="Pept_M19"/>
</dbReference>
<dbReference type="CDD" id="cd01301">
    <property type="entry name" value="rDP_like"/>
    <property type="match status" value="1"/>
</dbReference>